<evidence type="ECO:0000259" key="7">
    <source>
        <dbReference type="PROSITE" id="PS50850"/>
    </source>
</evidence>
<evidence type="ECO:0000256" key="3">
    <source>
        <dbReference type="ARBA" id="ARBA00022692"/>
    </source>
</evidence>
<evidence type="ECO:0000256" key="4">
    <source>
        <dbReference type="ARBA" id="ARBA00022989"/>
    </source>
</evidence>
<dbReference type="Gene3D" id="1.20.1720.10">
    <property type="entry name" value="Multidrug resistance protein D"/>
    <property type="match status" value="1"/>
</dbReference>
<feature type="transmembrane region" description="Helical" evidence="6">
    <location>
        <begin position="351"/>
        <end position="371"/>
    </location>
</feature>
<reference evidence="9" key="1">
    <citation type="submission" date="2018-05" db="EMBL/GenBank/DDBJ databases">
        <title>Zavarzinia sp. HR-AS.</title>
        <authorList>
            <person name="Lee Y."/>
            <person name="Jeon C.O."/>
        </authorList>
    </citation>
    <scope>NUCLEOTIDE SEQUENCE [LARGE SCALE GENOMIC DNA]</scope>
    <source>
        <strain evidence="9">DSM 1231</strain>
    </source>
</reference>
<dbReference type="SUPFAM" id="SSF103473">
    <property type="entry name" value="MFS general substrate transporter"/>
    <property type="match status" value="1"/>
</dbReference>
<keyword evidence="5 6" id="KW-0472">Membrane</keyword>
<dbReference type="InterPro" id="IPR020846">
    <property type="entry name" value="MFS_dom"/>
</dbReference>
<dbReference type="GO" id="GO:0022857">
    <property type="term" value="F:transmembrane transporter activity"/>
    <property type="evidence" value="ECO:0007669"/>
    <property type="project" value="InterPro"/>
</dbReference>
<dbReference type="Pfam" id="PF07690">
    <property type="entry name" value="MFS_1"/>
    <property type="match status" value="1"/>
</dbReference>
<comment type="caution">
    <text evidence="8">The sequence shown here is derived from an EMBL/GenBank/DDBJ whole genome shotgun (WGS) entry which is preliminary data.</text>
</comment>
<feature type="transmembrane region" description="Helical" evidence="6">
    <location>
        <begin position="104"/>
        <end position="126"/>
    </location>
</feature>
<feature type="transmembrane region" description="Helical" evidence="6">
    <location>
        <begin position="50"/>
        <end position="68"/>
    </location>
</feature>
<organism evidence="8 9">
    <name type="scientific">Zavarzinia compransoris</name>
    <dbReference type="NCBI Taxonomy" id="1264899"/>
    <lineage>
        <taxon>Bacteria</taxon>
        <taxon>Pseudomonadati</taxon>
        <taxon>Pseudomonadota</taxon>
        <taxon>Alphaproteobacteria</taxon>
        <taxon>Rhodospirillales</taxon>
        <taxon>Zavarziniaceae</taxon>
        <taxon>Zavarzinia</taxon>
    </lineage>
</organism>
<feature type="transmembrane region" description="Helical" evidence="6">
    <location>
        <begin position="284"/>
        <end position="306"/>
    </location>
</feature>
<feature type="transmembrane region" description="Helical" evidence="6">
    <location>
        <begin position="312"/>
        <end position="330"/>
    </location>
</feature>
<gene>
    <name evidence="8" type="ORF">DKG75_22105</name>
</gene>
<feature type="domain" description="Major facilitator superfamily (MFS) profile" evidence="7">
    <location>
        <begin position="10"/>
        <end position="398"/>
    </location>
</feature>
<feature type="transmembrane region" description="Helical" evidence="6">
    <location>
        <begin position="168"/>
        <end position="186"/>
    </location>
</feature>
<keyword evidence="3 6" id="KW-0812">Transmembrane</keyword>
<comment type="subcellular location">
    <subcellularLocation>
        <location evidence="1">Membrane</location>
        <topology evidence="1">Multi-pass membrane protein</topology>
    </subcellularLocation>
</comment>
<feature type="transmembrane region" description="Helical" evidence="6">
    <location>
        <begin position="138"/>
        <end position="162"/>
    </location>
</feature>
<keyword evidence="4 6" id="KW-1133">Transmembrane helix</keyword>
<evidence type="ECO:0000256" key="6">
    <source>
        <dbReference type="SAM" id="Phobius"/>
    </source>
</evidence>
<feature type="transmembrane region" description="Helical" evidence="6">
    <location>
        <begin position="219"/>
        <end position="238"/>
    </location>
</feature>
<dbReference type="GO" id="GO:0005886">
    <property type="term" value="C:plasma membrane"/>
    <property type="evidence" value="ECO:0007669"/>
    <property type="project" value="TreeGrafter"/>
</dbReference>
<accession>A0A317DVD4</accession>
<dbReference type="Proteomes" id="UP000246077">
    <property type="component" value="Unassembled WGS sequence"/>
</dbReference>
<keyword evidence="9" id="KW-1185">Reference proteome</keyword>
<dbReference type="AlphaFoldDB" id="A0A317DVD4"/>
<dbReference type="EMBL" id="QGLF01000008">
    <property type="protein sequence ID" value="PWR17836.1"/>
    <property type="molecule type" value="Genomic_DNA"/>
</dbReference>
<protein>
    <submittedName>
        <fullName evidence="8">MFS transporter</fullName>
    </submittedName>
</protein>
<evidence type="ECO:0000256" key="1">
    <source>
        <dbReference type="ARBA" id="ARBA00004141"/>
    </source>
</evidence>
<evidence type="ECO:0000256" key="5">
    <source>
        <dbReference type="ARBA" id="ARBA00023136"/>
    </source>
</evidence>
<dbReference type="PROSITE" id="PS50850">
    <property type="entry name" value="MFS"/>
    <property type="match status" value="1"/>
</dbReference>
<feature type="transmembrane region" description="Helical" evidence="6">
    <location>
        <begin position="250"/>
        <end position="272"/>
    </location>
</feature>
<dbReference type="PANTHER" id="PTHR23502:SF132">
    <property type="entry name" value="POLYAMINE TRANSPORTER 2-RELATED"/>
    <property type="match status" value="1"/>
</dbReference>
<name>A0A317DVD4_9PROT</name>
<dbReference type="OrthoDB" id="9800416at2"/>
<dbReference type="CDD" id="cd17320">
    <property type="entry name" value="MFS_MdfA_MDR_like"/>
    <property type="match status" value="1"/>
</dbReference>
<dbReference type="RefSeq" id="WP_109923365.1">
    <property type="nucleotide sequence ID" value="NZ_QGLF01000008.1"/>
</dbReference>
<feature type="transmembrane region" description="Helical" evidence="6">
    <location>
        <begin position="80"/>
        <end position="98"/>
    </location>
</feature>
<dbReference type="InterPro" id="IPR036259">
    <property type="entry name" value="MFS_trans_sf"/>
</dbReference>
<feature type="transmembrane region" description="Helical" evidence="6">
    <location>
        <begin position="377"/>
        <end position="395"/>
    </location>
</feature>
<feature type="transmembrane region" description="Helical" evidence="6">
    <location>
        <begin position="12"/>
        <end position="38"/>
    </location>
</feature>
<dbReference type="InterPro" id="IPR011701">
    <property type="entry name" value="MFS"/>
</dbReference>
<dbReference type="PANTHER" id="PTHR23502">
    <property type="entry name" value="MAJOR FACILITATOR SUPERFAMILY"/>
    <property type="match status" value="1"/>
</dbReference>
<sequence length="409" mass="42658">MTDATPRVPFAEFVAIIAFMMALGPLAMDSMLPAFGAMRADLGLHDPNDIQLVVIVFMGFFAVAQLAYGPLADRFGRRPVLLAGLAVFTLGSIVALLARDIETLVVARAIQGSGAAATRIIATAVTRDRFNGPDMARVMALIMMVFITVPVLAPAYGSLLLLAGGWRATFVGMLVPGLLLAAWFTLRMPETLAPARRLPLAPGRVAAAAARCFTTRQSAGATTAMGLMYACLMAYIASSEQVFATGIYPLGAGFPLAFGIIAAIMGGASFANARLVRRLGIHRLLHTGQCGFVVLSAVLFLVALAFDGRPPFLLFAALLSACLFLLSLTMPNFNALAMMPLGDIAGTASSVIGFYSMLLGAVFGGVVGALYDGTVVPLAGGFLVLGSLALGVTGWTERGRLFAGPAFGR</sequence>
<evidence type="ECO:0000313" key="8">
    <source>
        <dbReference type="EMBL" id="PWR17836.1"/>
    </source>
</evidence>
<dbReference type="GO" id="GO:1990961">
    <property type="term" value="P:xenobiotic detoxification by transmembrane export across the plasma membrane"/>
    <property type="evidence" value="ECO:0007669"/>
    <property type="project" value="TreeGrafter"/>
</dbReference>
<evidence type="ECO:0000256" key="2">
    <source>
        <dbReference type="ARBA" id="ARBA00022448"/>
    </source>
</evidence>
<evidence type="ECO:0000313" key="9">
    <source>
        <dbReference type="Proteomes" id="UP000246077"/>
    </source>
</evidence>
<keyword evidence="2" id="KW-0813">Transport</keyword>
<proteinExistence type="predicted"/>